<evidence type="ECO:0000313" key="1">
    <source>
        <dbReference type="EMBL" id="GGB34296.1"/>
    </source>
</evidence>
<dbReference type="Proteomes" id="UP000605148">
    <property type="component" value="Unassembled WGS sequence"/>
</dbReference>
<name>A0A916WVP4_9HYPH</name>
<gene>
    <name evidence="1" type="ORF">GCM10011316_02990</name>
</gene>
<accession>A0A916WVP4</accession>
<organism evidence="1 2">
    <name type="scientific">Roseibium aquae</name>
    <dbReference type="NCBI Taxonomy" id="1323746"/>
    <lineage>
        <taxon>Bacteria</taxon>
        <taxon>Pseudomonadati</taxon>
        <taxon>Pseudomonadota</taxon>
        <taxon>Alphaproteobacteria</taxon>
        <taxon>Hyphomicrobiales</taxon>
        <taxon>Stappiaceae</taxon>
        <taxon>Roseibium</taxon>
    </lineage>
</organism>
<dbReference type="EMBL" id="BMFA01000001">
    <property type="protein sequence ID" value="GGB34296.1"/>
    <property type="molecule type" value="Genomic_DNA"/>
</dbReference>
<protein>
    <submittedName>
        <fullName evidence="1">Uncharacterized protein</fullName>
    </submittedName>
</protein>
<dbReference type="AlphaFoldDB" id="A0A916WVP4"/>
<keyword evidence="2" id="KW-1185">Reference proteome</keyword>
<comment type="caution">
    <text evidence="1">The sequence shown here is derived from an EMBL/GenBank/DDBJ whole genome shotgun (WGS) entry which is preliminary data.</text>
</comment>
<reference evidence="1" key="2">
    <citation type="submission" date="2020-09" db="EMBL/GenBank/DDBJ databases">
        <authorList>
            <person name="Sun Q."/>
            <person name="Zhou Y."/>
        </authorList>
    </citation>
    <scope>NUCLEOTIDE SEQUENCE</scope>
    <source>
        <strain evidence="1">CGMCC 1.12426</strain>
    </source>
</reference>
<evidence type="ECO:0000313" key="2">
    <source>
        <dbReference type="Proteomes" id="UP000605148"/>
    </source>
</evidence>
<proteinExistence type="predicted"/>
<sequence length="111" mass="12428">MEQVFTWRKTPPIRWLTAAMIVAAQGFLIEGANAQARPDTRTMTCLEARTLVQSRGAAVLTTGQFTFERFVANGRYCVSNTQILQRAFAPTKDNASCTIGFVCQERPVNRR</sequence>
<reference evidence="1" key="1">
    <citation type="journal article" date="2014" name="Int. J. Syst. Evol. Microbiol.">
        <title>Complete genome sequence of Corynebacterium casei LMG S-19264T (=DSM 44701T), isolated from a smear-ripened cheese.</title>
        <authorList>
            <consortium name="US DOE Joint Genome Institute (JGI-PGF)"/>
            <person name="Walter F."/>
            <person name="Albersmeier A."/>
            <person name="Kalinowski J."/>
            <person name="Ruckert C."/>
        </authorList>
    </citation>
    <scope>NUCLEOTIDE SEQUENCE</scope>
    <source>
        <strain evidence="1">CGMCC 1.12426</strain>
    </source>
</reference>
<dbReference type="RefSeq" id="WP_244298947.1">
    <property type="nucleotide sequence ID" value="NZ_BMFA01000001.1"/>
</dbReference>